<dbReference type="InterPro" id="IPR021764">
    <property type="entry name" value="Enterochelin_esterase_N"/>
</dbReference>
<dbReference type="GO" id="GO:0008849">
    <property type="term" value="F:enterochelin esterase activity"/>
    <property type="evidence" value="ECO:0007669"/>
    <property type="project" value="InterPro"/>
</dbReference>
<dbReference type="GO" id="GO:0005737">
    <property type="term" value="C:cytoplasm"/>
    <property type="evidence" value="ECO:0007669"/>
    <property type="project" value="UniProtKB-SubCell"/>
</dbReference>
<organism evidence="6 7">
    <name type="scientific">Acinetobacter genomosp. 33YU</name>
    <dbReference type="NCBI Taxonomy" id="1675530"/>
    <lineage>
        <taxon>Bacteria</taxon>
        <taxon>Pseudomonadati</taxon>
        <taxon>Pseudomonadota</taxon>
        <taxon>Gammaproteobacteria</taxon>
        <taxon>Moraxellales</taxon>
        <taxon>Moraxellaceae</taxon>
        <taxon>Acinetobacter</taxon>
    </lineage>
</organism>
<comment type="subcellular location">
    <subcellularLocation>
        <location evidence="1">Cytoplasm</location>
    </subcellularLocation>
</comment>
<dbReference type="RefSeq" id="WP_077168613.1">
    <property type="nucleotide sequence ID" value="NZ_LFZS01000001.1"/>
</dbReference>
<dbReference type="Gene3D" id="2.60.40.10">
    <property type="entry name" value="Immunoglobulins"/>
    <property type="match status" value="1"/>
</dbReference>
<accession>A0A1V2V3K6</accession>
<proteinExistence type="inferred from homology"/>
<keyword evidence="3" id="KW-0378">Hydrolase</keyword>
<dbReference type="InterPro" id="IPR014756">
    <property type="entry name" value="Ig_E-set"/>
</dbReference>
<evidence type="ECO:0000259" key="5">
    <source>
        <dbReference type="Pfam" id="PF11806"/>
    </source>
</evidence>
<dbReference type="InterPro" id="IPR013783">
    <property type="entry name" value="Ig-like_fold"/>
</dbReference>
<protein>
    <submittedName>
        <fullName evidence="6">Enterobactin esterase</fullName>
    </submittedName>
</protein>
<dbReference type="Gene3D" id="3.40.50.1820">
    <property type="entry name" value="alpha/beta hydrolase"/>
    <property type="match status" value="1"/>
</dbReference>
<evidence type="ECO:0000256" key="1">
    <source>
        <dbReference type="ARBA" id="ARBA00004496"/>
    </source>
</evidence>
<keyword evidence="7" id="KW-1185">Reference proteome</keyword>
<feature type="domain" description="Enterochelin esterase N-terminal" evidence="5">
    <location>
        <begin position="44"/>
        <end position="142"/>
    </location>
</feature>
<dbReference type="Pfam" id="PF00756">
    <property type="entry name" value="Esterase"/>
    <property type="match status" value="1"/>
</dbReference>
<sequence length="399" mass="45712">MKPFSHPLHPLFQQLNVGSEVWWNTVKKIGSPLVNLQKNKALCTFVWRSPEPKESIFVYIDIYSQSPSIYQKWNRFSHIAGTDVYFFEIVLPLAWAGSYVVVTASEEAPETDCATTRRLWWQTQLKQNAQIDPLSHQAVYTGHLARYINQIQFENTKSLISDCPITKTFKWSSRLCQQDYLVDILISGESAEENLPLVILLDGQIWSRELSILPEIQHLTDSNKIHPAIYVFVHSLNSQQRQQDYGCHEVFSRALVEELIEIIIKEYSFISKTDITLCGQSLGGLCALHSTLLFPTIFTSLILQSGSYWWSDFSNSILGQKHKGNILELLQNLSHQLSKTTQIYISAGTYETDMRDDALQLYQQLQSFNQVSFQTFPGGHDAVNWRTDLLKALQQTLSL</sequence>
<dbReference type="PANTHER" id="PTHR48098">
    <property type="entry name" value="ENTEROCHELIN ESTERASE-RELATED"/>
    <property type="match status" value="1"/>
</dbReference>
<evidence type="ECO:0000313" key="7">
    <source>
        <dbReference type="Proteomes" id="UP000189376"/>
    </source>
</evidence>
<dbReference type="InterPro" id="IPR029058">
    <property type="entry name" value="AB_hydrolase_fold"/>
</dbReference>
<dbReference type="SUPFAM" id="SSF53474">
    <property type="entry name" value="alpha/beta-Hydrolases"/>
    <property type="match status" value="1"/>
</dbReference>
<evidence type="ECO:0000256" key="4">
    <source>
        <dbReference type="ARBA" id="ARBA00024201"/>
    </source>
</evidence>
<comment type="caution">
    <text evidence="6">The sequence shown here is derived from an EMBL/GenBank/DDBJ whole genome shotgun (WGS) entry which is preliminary data.</text>
</comment>
<evidence type="ECO:0000256" key="2">
    <source>
        <dbReference type="ARBA" id="ARBA00022490"/>
    </source>
</evidence>
<dbReference type="InterPro" id="IPR050583">
    <property type="entry name" value="Mycobacterial_A85_antigen"/>
</dbReference>
<name>A0A1V2V3K6_9GAMM</name>
<dbReference type="AlphaFoldDB" id="A0A1V2V3K6"/>
<dbReference type="NCBIfam" id="NF007758">
    <property type="entry name" value="PRK10439.1"/>
    <property type="match status" value="1"/>
</dbReference>
<dbReference type="GO" id="GO:0005506">
    <property type="term" value="F:iron ion binding"/>
    <property type="evidence" value="ECO:0007669"/>
    <property type="project" value="InterPro"/>
</dbReference>
<dbReference type="InterPro" id="IPR000801">
    <property type="entry name" value="Esterase-like"/>
</dbReference>
<comment type="similarity">
    <text evidence="4">Belongs to the Fes family.</text>
</comment>
<reference evidence="6 7" key="1">
    <citation type="submission" date="2015-07" db="EMBL/GenBank/DDBJ databases">
        <title>Acinetobacter yuneri, a novel member of Acinetobacter calcoaceticus-Acinetobacter baumannii complex isolated from clinical specimen.</title>
        <authorList>
            <person name="Yu Y."/>
        </authorList>
    </citation>
    <scope>NUCLEOTIDE SEQUENCE [LARGE SCALE GENOMIC DNA]</scope>
    <source>
        <strain evidence="6 7">A362</strain>
    </source>
</reference>
<dbReference type="SUPFAM" id="SSF81296">
    <property type="entry name" value="E set domains"/>
    <property type="match status" value="1"/>
</dbReference>
<dbReference type="Proteomes" id="UP000189376">
    <property type="component" value="Unassembled WGS sequence"/>
</dbReference>
<gene>
    <name evidence="6" type="ORF">AC058_03770</name>
</gene>
<dbReference type="PANTHER" id="PTHR48098:SF3">
    <property type="entry name" value="IRON(III) ENTEROBACTIN ESTERASE"/>
    <property type="match status" value="1"/>
</dbReference>
<dbReference type="Pfam" id="PF11806">
    <property type="entry name" value="Enterochelin_N"/>
    <property type="match status" value="1"/>
</dbReference>
<evidence type="ECO:0000313" key="6">
    <source>
        <dbReference type="EMBL" id="ONN56800.1"/>
    </source>
</evidence>
<dbReference type="EMBL" id="LFZS01000001">
    <property type="protein sequence ID" value="ONN56800.1"/>
    <property type="molecule type" value="Genomic_DNA"/>
</dbReference>
<dbReference type="GO" id="GO:0006826">
    <property type="term" value="P:iron ion transport"/>
    <property type="evidence" value="ECO:0007669"/>
    <property type="project" value="InterPro"/>
</dbReference>
<evidence type="ECO:0000256" key="3">
    <source>
        <dbReference type="ARBA" id="ARBA00022801"/>
    </source>
</evidence>
<keyword evidence="2" id="KW-0963">Cytoplasm</keyword>